<comment type="catalytic activity">
    <reaction evidence="8">
        <text>L-seryl-[protein] + ATP = O-phospho-L-seryl-[protein] + ADP + H(+)</text>
        <dbReference type="Rhea" id="RHEA:17989"/>
        <dbReference type="Rhea" id="RHEA-COMP:9863"/>
        <dbReference type="Rhea" id="RHEA-COMP:11604"/>
        <dbReference type="ChEBI" id="CHEBI:15378"/>
        <dbReference type="ChEBI" id="CHEBI:29999"/>
        <dbReference type="ChEBI" id="CHEBI:30616"/>
        <dbReference type="ChEBI" id="CHEBI:83421"/>
        <dbReference type="ChEBI" id="CHEBI:456216"/>
        <dbReference type="EC" id="2.7.11.1"/>
    </reaction>
</comment>
<feature type="region of interest" description="Disordered" evidence="9">
    <location>
        <begin position="536"/>
        <end position="638"/>
    </location>
</feature>
<keyword evidence="4" id="KW-0547">Nucleotide-binding</keyword>
<proteinExistence type="predicted"/>
<feature type="region of interest" description="Disordered" evidence="9">
    <location>
        <begin position="420"/>
        <end position="461"/>
    </location>
</feature>
<evidence type="ECO:0000256" key="8">
    <source>
        <dbReference type="ARBA" id="ARBA00048679"/>
    </source>
</evidence>
<feature type="compositionally biased region" description="Low complexity" evidence="9">
    <location>
        <begin position="312"/>
        <end position="327"/>
    </location>
</feature>
<dbReference type="AlphaFoldDB" id="A0AAD4D7J3"/>
<evidence type="ECO:0000259" key="10">
    <source>
        <dbReference type="SMART" id="SM01331"/>
    </source>
</evidence>
<feature type="compositionally biased region" description="Basic and acidic residues" evidence="9">
    <location>
        <begin position="76"/>
        <end position="92"/>
    </location>
</feature>
<evidence type="ECO:0000256" key="5">
    <source>
        <dbReference type="ARBA" id="ARBA00022777"/>
    </source>
</evidence>
<dbReference type="GO" id="GO:0005737">
    <property type="term" value="C:cytoplasm"/>
    <property type="evidence" value="ECO:0007669"/>
    <property type="project" value="TreeGrafter"/>
</dbReference>
<evidence type="ECO:0000313" key="12">
    <source>
        <dbReference type="Proteomes" id="UP001194580"/>
    </source>
</evidence>
<dbReference type="GO" id="GO:0035556">
    <property type="term" value="P:intracellular signal transduction"/>
    <property type="evidence" value="ECO:0007669"/>
    <property type="project" value="TreeGrafter"/>
</dbReference>
<evidence type="ECO:0000256" key="6">
    <source>
        <dbReference type="ARBA" id="ARBA00022840"/>
    </source>
</evidence>
<keyword evidence="5 11" id="KW-0418">Kinase</keyword>
<feature type="compositionally biased region" description="Polar residues" evidence="9">
    <location>
        <begin position="599"/>
        <end position="622"/>
    </location>
</feature>
<reference evidence="11" key="1">
    <citation type="journal article" date="2020" name="Fungal Divers.">
        <title>Resolving the Mortierellaceae phylogeny through synthesis of multi-gene phylogenetics and phylogenomics.</title>
        <authorList>
            <person name="Vandepol N."/>
            <person name="Liber J."/>
            <person name="Desiro A."/>
            <person name="Na H."/>
            <person name="Kennedy M."/>
            <person name="Barry K."/>
            <person name="Grigoriev I.V."/>
            <person name="Miller A.N."/>
            <person name="O'Donnell K."/>
            <person name="Stajich J.E."/>
            <person name="Bonito G."/>
        </authorList>
    </citation>
    <scope>NUCLEOTIDE SEQUENCE</scope>
    <source>
        <strain evidence="11">NRRL 28262</strain>
    </source>
</reference>
<comment type="caution">
    <text evidence="11">The sequence shown here is derived from an EMBL/GenBank/DDBJ whole genome shotgun (WGS) entry which is preliminary data.</text>
</comment>
<feature type="compositionally biased region" description="Acidic residues" evidence="9">
    <location>
        <begin position="263"/>
        <end position="278"/>
    </location>
</feature>
<evidence type="ECO:0000256" key="9">
    <source>
        <dbReference type="SAM" id="MobiDB-lite"/>
    </source>
</evidence>
<name>A0AAD4D7J3_9FUNG</name>
<feature type="compositionally biased region" description="Basic and acidic residues" evidence="9">
    <location>
        <begin position="366"/>
        <end position="377"/>
    </location>
</feature>
<accession>A0AAD4D7J3</accession>
<feature type="compositionally biased region" description="Basic and acidic residues" evidence="9">
    <location>
        <begin position="136"/>
        <end position="148"/>
    </location>
</feature>
<evidence type="ECO:0000256" key="1">
    <source>
        <dbReference type="ARBA" id="ARBA00012513"/>
    </source>
</evidence>
<feature type="domain" description="Serine/threonine-protein kinase haspin C-terminal" evidence="10">
    <location>
        <begin position="965"/>
        <end position="1040"/>
    </location>
</feature>
<dbReference type="GO" id="GO:0005634">
    <property type="term" value="C:nucleus"/>
    <property type="evidence" value="ECO:0007669"/>
    <property type="project" value="TreeGrafter"/>
</dbReference>
<dbReference type="InterPro" id="IPR024604">
    <property type="entry name" value="GSG2_C"/>
</dbReference>
<dbReference type="GO" id="GO:0005524">
    <property type="term" value="F:ATP binding"/>
    <property type="evidence" value="ECO:0007669"/>
    <property type="project" value="UniProtKB-KW"/>
</dbReference>
<feature type="compositionally biased region" description="Polar residues" evidence="9">
    <location>
        <begin position="438"/>
        <end position="450"/>
    </location>
</feature>
<protein>
    <recommendedName>
        <fullName evidence="1">non-specific serine/threonine protein kinase</fullName>
        <ecNumber evidence="1">2.7.11.1</ecNumber>
    </recommendedName>
</protein>
<feature type="compositionally biased region" description="Low complexity" evidence="9">
    <location>
        <begin position="219"/>
        <end position="238"/>
    </location>
</feature>
<comment type="catalytic activity">
    <reaction evidence="7">
        <text>L-threonyl-[protein] + ATP = O-phospho-L-threonyl-[protein] + ADP + H(+)</text>
        <dbReference type="Rhea" id="RHEA:46608"/>
        <dbReference type="Rhea" id="RHEA-COMP:11060"/>
        <dbReference type="Rhea" id="RHEA-COMP:11605"/>
        <dbReference type="ChEBI" id="CHEBI:15378"/>
        <dbReference type="ChEBI" id="CHEBI:30013"/>
        <dbReference type="ChEBI" id="CHEBI:30616"/>
        <dbReference type="ChEBI" id="CHEBI:61977"/>
        <dbReference type="ChEBI" id="CHEBI:456216"/>
        <dbReference type="EC" id="2.7.11.1"/>
    </reaction>
</comment>
<dbReference type="PANTHER" id="PTHR24419">
    <property type="entry name" value="INTERLEUKIN-1 RECEPTOR-ASSOCIATED KINASE"/>
    <property type="match status" value="1"/>
</dbReference>
<dbReference type="Gene3D" id="1.10.510.10">
    <property type="entry name" value="Transferase(Phosphotransferase) domain 1"/>
    <property type="match status" value="1"/>
</dbReference>
<dbReference type="Pfam" id="PF12330">
    <property type="entry name" value="Haspin_kinase"/>
    <property type="match status" value="1"/>
</dbReference>
<feature type="compositionally biased region" description="Polar residues" evidence="9">
    <location>
        <begin position="547"/>
        <end position="573"/>
    </location>
</feature>
<dbReference type="EMBL" id="JAAAIL010001188">
    <property type="protein sequence ID" value="KAG0271254.1"/>
    <property type="molecule type" value="Genomic_DNA"/>
</dbReference>
<dbReference type="PANTHER" id="PTHR24419:SF18">
    <property type="entry name" value="SERINE_THREONINE-PROTEIN KINASE HASPIN"/>
    <property type="match status" value="1"/>
</dbReference>
<feature type="region of interest" description="Disordered" evidence="9">
    <location>
        <begin position="76"/>
        <end position="95"/>
    </location>
</feature>
<dbReference type="Gene3D" id="3.30.200.20">
    <property type="entry name" value="Phosphorylase Kinase, domain 1"/>
    <property type="match status" value="1"/>
</dbReference>
<dbReference type="GO" id="GO:0000278">
    <property type="term" value="P:mitotic cell cycle"/>
    <property type="evidence" value="ECO:0007669"/>
    <property type="project" value="TreeGrafter"/>
</dbReference>
<dbReference type="EC" id="2.7.11.1" evidence="1"/>
<dbReference type="Proteomes" id="UP001194580">
    <property type="component" value="Unassembled WGS sequence"/>
</dbReference>
<evidence type="ECO:0000313" key="11">
    <source>
        <dbReference type="EMBL" id="KAG0271254.1"/>
    </source>
</evidence>
<keyword evidence="12" id="KW-1185">Reference proteome</keyword>
<feature type="region of interest" description="Disordered" evidence="9">
    <location>
        <begin position="1"/>
        <end position="66"/>
    </location>
</feature>
<dbReference type="SMART" id="SM01331">
    <property type="entry name" value="DUF3635"/>
    <property type="match status" value="1"/>
</dbReference>
<feature type="compositionally biased region" description="Polar residues" evidence="9">
    <location>
        <begin position="629"/>
        <end position="638"/>
    </location>
</feature>
<feature type="compositionally biased region" description="Low complexity" evidence="9">
    <location>
        <begin position="659"/>
        <end position="673"/>
    </location>
</feature>
<keyword evidence="6" id="KW-0067">ATP-binding</keyword>
<evidence type="ECO:0000256" key="7">
    <source>
        <dbReference type="ARBA" id="ARBA00047899"/>
    </source>
</evidence>
<feature type="region of interest" description="Disordered" evidence="9">
    <location>
        <begin position="109"/>
        <end position="279"/>
    </location>
</feature>
<feature type="compositionally biased region" description="Polar residues" evidence="9">
    <location>
        <begin position="159"/>
        <end position="172"/>
    </location>
</feature>
<sequence length="1100" mass="122559">MLGPASLRSQKSSIKTYGGRQRRQQQQLNTGAPSWNGGDGSAGSRVHGDELEGAAGSRPPSRQFEWDRLDKARKERLDRQAKEQERLARAEDETAFLRQDVDLEALLYSDHEDEDGVQDMAGGGAFQDMRSSIDTAPRREYVLTRESDGGEAGGRHSQTRTSSGPRTSITQQPLPPARTRGHRPATNSSSRIVDSDQEYEIPRRVSIAHTEPATSSILSGRSSMGRKSSGSSGRVSFSIDTADSVSQKRKVVFQEKSFFEQDFREEDEDEDEDEVEDEVLFRTPSFDILKKLRELPTAKIPEPRANPFGFRPLSSTSKSKSSPSPSSKRIERESSRELDTPPPAPPTAHDFFDNPFVSPESPTIKRTMEILRKREQQLEEIQAKNQGTTKDGIEVDGDNKMTAVKADKFPLAFRDFGGASVRSGQGIIQRDRKRPSVSRETTPERSTTPKNGADGGMGSQDECVDMALGKRMSSIEITPRRLLAKQRKTAPYDSDSPTKPLGAHIHFSPRATFDKVMDEAPVRPLKLFLDRDIPKDEDPELHDILFPSSQDNKTPSLFNSITSTQPRMSTAGSDLNRLLWPPKDDDRENRHPRDGSENGGSPFTSSSTSNKRPGQPSMTTSRPHWLKSPSPQRTPLISVTSNQGALPYIPVQKSVPVQQYPHSQPQLQSQHQPQPQPQPTPTPHQQQTRVARSLRRPPAVLVNHSKKAVFKPTVTDLLSICDQQFFEQFKDTETTVPFGDTAQAAGGGDGSKKPKAIVDFDAVLPKSMMGSLTKIGEASYSEVYTVDLPIQLYEQRIRDSLQQSPNQIPNLFRSPRLNTYVKESAEDDLNQPSNDAGGVGGGGTRSTKLVMKVLPFYDEQFDTPPAGLSSPLKGSRKNKSKSAAAAAAAELLALEDIYREAMVSTQIMHGWKGFIGSFGHRQGNDGQLFRNIPTFGIVVQMIDFTLARVQGDKGNLIYMDMEKDEDLFKGQGDYQFDIYRKMRRQIGKDWTASCPRTNLFWLHYIADKLLSEKQLEQPKPNPFTEAAKTSSTLYTTKSLTALTTPRISDPRTPEEQLERWCYERVVAISEMNLDRMDPSGQTPSAMVLDQLLLDRPSWLI</sequence>
<evidence type="ECO:0000256" key="3">
    <source>
        <dbReference type="ARBA" id="ARBA00022679"/>
    </source>
</evidence>
<evidence type="ECO:0000256" key="2">
    <source>
        <dbReference type="ARBA" id="ARBA00022527"/>
    </source>
</evidence>
<organism evidence="11 12">
    <name type="scientific">Linnemannia exigua</name>
    <dbReference type="NCBI Taxonomy" id="604196"/>
    <lineage>
        <taxon>Eukaryota</taxon>
        <taxon>Fungi</taxon>
        <taxon>Fungi incertae sedis</taxon>
        <taxon>Mucoromycota</taxon>
        <taxon>Mortierellomycotina</taxon>
        <taxon>Mortierellomycetes</taxon>
        <taxon>Mortierellales</taxon>
        <taxon>Mortierellaceae</taxon>
        <taxon>Linnemannia</taxon>
    </lineage>
</organism>
<feature type="compositionally biased region" description="Basic and acidic residues" evidence="9">
    <location>
        <begin position="582"/>
        <end position="596"/>
    </location>
</feature>
<keyword evidence="3" id="KW-0808">Transferase</keyword>
<feature type="region of interest" description="Disordered" evidence="9">
    <location>
        <begin position="293"/>
        <end position="395"/>
    </location>
</feature>
<keyword evidence="2" id="KW-0723">Serine/threonine-protein kinase</keyword>
<dbReference type="GO" id="GO:0072354">
    <property type="term" value="F:histone H3T3 kinase activity"/>
    <property type="evidence" value="ECO:0007669"/>
    <property type="project" value="TreeGrafter"/>
</dbReference>
<gene>
    <name evidence="11" type="primary">GSG2</name>
    <name evidence="11" type="ORF">BGZ95_000944</name>
</gene>
<feature type="compositionally biased region" description="Basic and acidic residues" evidence="9">
    <location>
        <begin position="328"/>
        <end position="339"/>
    </location>
</feature>
<evidence type="ECO:0000256" key="4">
    <source>
        <dbReference type="ARBA" id="ARBA00022741"/>
    </source>
</evidence>
<feature type="region of interest" description="Disordered" evidence="9">
    <location>
        <begin position="659"/>
        <end position="697"/>
    </location>
</feature>
<feature type="region of interest" description="Disordered" evidence="9">
    <location>
        <begin position="478"/>
        <end position="504"/>
    </location>
</feature>